<dbReference type="InParanoid" id="L0HA28"/>
<dbReference type="GO" id="GO:0003677">
    <property type="term" value="F:DNA binding"/>
    <property type="evidence" value="ECO:0007669"/>
    <property type="project" value="UniProtKB-UniRule"/>
</dbReference>
<dbReference type="KEGG" id="mfo:Metfor_0532"/>
<organism evidence="8 9">
    <name type="scientific">Methanoregula formicica (strain DSM 22288 / NBRC 105244 / SMSP)</name>
    <dbReference type="NCBI Taxonomy" id="593750"/>
    <lineage>
        <taxon>Archaea</taxon>
        <taxon>Methanobacteriati</taxon>
        <taxon>Methanobacteriota</taxon>
        <taxon>Stenosarchaea group</taxon>
        <taxon>Methanomicrobia</taxon>
        <taxon>Methanomicrobiales</taxon>
        <taxon>Methanoregulaceae</taxon>
        <taxon>Methanoregula</taxon>
    </lineage>
</organism>
<feature type="coiled-coil region" evidence="6">
    <location>
        <begin position="413"/>
        <end position="489"/>
    </location>
</feature>
<keyword evidence="9" id="KW-1185">Reference proteome</keyword>
<dbReference type="AlphaFoldDB" id="L0HA28"/>
<evidence type="ECO:0000256" key="6">
    <source>
        <dbReference type="HAMAP-Rule" id="MF_01894"/>
    </source>
</evidence>
<dbReference type="SUPFAM" id="SSF57997">
    <property type="entry name" value="Tropomyosin"/>
    <property type="match status" value="1"/>
</dbReference>
<evidence type="ECO:0000256" key="1">
    <source>
        <dbReference type="ARBA" id="ARBA00022490"/>
    </source>
</evidence>
<dbReference type="InterPro" id="IPR003395">
    <property type="entry name" value="RecF/RecN/SMC_N"/>
</dbReference>
<keyword evidence="5 6" id="KW-0238">DNA-binding</keyword>
<dbReference type="eggNOG" id="arCOG00371">
    <property type="taxonomic scope" value="Archaea"/>
</dbReference>
<dbReference type="InterPro" id="IPR011890">
    <property type="entry name" value="SMC_prok"/>
</dbReference>
<proteinExistence type="inferred from homology"/>
<dbReference type="InterPro" id="IPR027417">
    <property type="entry name" value="P-loop_NTPase"/>
</dbReference>
<feature type="coiled-coil region" evidence="6">
    <location>
        <begin position="732"/>
        <end position="904"/>
    </location>
</feature>
<evidence type="ECO:0000256" key="5">
    <source>
        <dbReference type="ARBA" id="ARBA00023125"/>
    </source>
</evidence>
<keyword evidence="1 6" id="KW-0963">Cytoplasm</keyword>
<comment type="domain">
    <text evidence="6">Contains large globular domains required for ATP hydrolysis at each terminus and a third globular domain forming a flexible hinge near the middle of the molecule. These domains are separated by coiled-coil structures.</text>
</comment>
<evidence type="ECO:0000313" key="9">
    <source>
        <dbReference type="Proteomes" id="UP000010824"/>
    </source>
</evidence>
<comment type="subunit">
    <text evidence="6">Homodimer.</text>
</comment>
<dbReference type="EMBL" id="CP003167">
    <property type="protein sequence ID" value="AGB01602.1"/>
    <property type="molecule type" value="Genomic_DNA"/>
</dbReference>
<dbReference type="InterPro" id="IPR010935">
    <property type="entry name" value="SMC_hinge"/>
</dbReference>
<name>L0HA28_METFS</name>
<dbReference type="GO" id="GO:0007059">
    <property type="term" value="P:chromosome segregation"/>
    <property type="evidence" value="ECO:0007669"/>
    <property type="project" value="UniProtKB-UniRule"/>
</dbReference>
<dbReference type="SUPFAM" id="SSF75553">
    <property type="entry name" value="Smc hinge domain"/>
    <property type="match status" value="1"/>
</dbReference>
<dbReference type="GO" id="GO:0030261">
    <property type="term" value="P:chromosome condensation"/>
    <property type="evidence" value="ECO:0007669"/>
    <property type="project" value="InterPro"/>
</dbReference>
<dbReference type="PIRSF" id="PIRSF005719">
    <property type="entry name" value="SMC"/>
    <property type="match status" value="1"/>
</dbReference>
<dbReference type="GO" id="GO:0007062">
    <property type="term" value="P:sister chromatid cohesion"/>
    <property type="evidence" value="ECO:0007669"/>
    <property type="project" value="InterPro"/>
</dbReference>
<dbReference type="RefSeq" id="WP_015284566.1">
    <property type="nucleotide sequence ID" value="NC_019943.1"/>
</dbReference>
<evidence type="ECO:0000259" key="7">
    <source>
        <dbReference type="SMART" id="SM00968"/>
    </source>
</evidence>
<dbReference type="GO" id="GO:0005524">
    <property type="term" value="F:ATP binding"/>
    <property type="evidence" value="ECO:0007669"/>
    <property type="project" value="UniProtKB-UniRule"/>
</dbReference>
<dbReference type="SMART" id="SM00968">
    <property type="entry name" value="SMC_hinge"/>
    <property type="match status" value="1"/>
</dbReference>
<protein>
    <recommendedName>
        <fullName evidence="6">Chromosome partition protein Smc</fullName>
    </recommendedName>
</protein>
<dbReference type="HAMAP" id="MF_01894">
    <property type="entry name" value="Smc_prok"/>
    <property type="match status" value="1"/>
</dbReference>
<dbReference type="PANTHER" id="PTHR43977">
    <property type="entry name" value="STRUCTURAL MAINTENANCE OF CHROMOSOMES PROTEIN 3"/>
    <property type="match status" value="1"/>
</dbReference>
<dbReference type="InterPro" id="IPR036277">
    <property type="entry name" value="SMC_hinge_sf"/>
</dbReference>
<comment type="subcellular location">
    <subcellularLocation>
        <location evidence="6">Cytoplasm</location>
    </subcellularLocation>
</comment>
<dbReference type="GO" id="GO:0005737">
    <property type="term" value="C:cytoplasm"/>
    <property type="evidence" value="ECO:0007669"/>
    <property type="project" value="UniProtKB-SubCell"/>
</dbReference>
<reference evidence="9" key="1">
    <citation type="submission" date="2011-12" db="EMBL/GenBank/DDBJ databases">
        <title>Complete sequence of Methanoregula formicicum SMSP.</title>
        <authorList>
            <person name="Lucas S."/>
            <person name="Han J."/>
            <person name="Lapidus A."/>
            <person name="Cheng J.-F."/>
            <person name="Goodwin L."/>
            <person name="Pitluck S."/>
            <person name="Peters L."/>
            <person name="Ovchinnikova G."/>
            <person name="Teshima H."/>
            <person name="Detter J.C."/>
            <person name="Han C."/>
            <person name="Tapia R."/>
            <person name="Land M."/>
            <person name="Hauser L."/>
            <person name="Kyrpides N."/>
            <person name="Ivanova N."/>
            <person name="Pagani I."/>
            <person name="Imachi H."/>
            <person name="Tamaki H."/>
            <person name="Sekiguchi Y."/>
            <person name="Kamagata Y."/>
            <person name="Cadillo-Quiroz H."/>
            <person name="Zinder S."/>
            <person name="Liu W.-T."/>
            <person name="Woyke T."/>
        </authorList>
    </citation>
    <scope>NUCLEOTIDE SEQUENCE [LARGE SCALE GENOMIC DNA]</scope>
    <source>
        <strain evidence="9">DSM 22288 / NBRC 105244 / SMSP</strain>
    </source>
</reference>
<feature type="coiled-coil region" evidence="6">
    <location>
        <begin position="350"/>
        <end position="377"/>
    </location>
</feature>
<comment type="function">
    <text evidence="6">Required for chromosome condensation and partitioning.</text>
</comment>
<dbReference type="STRING" id="593750.Metfor_0532"/>
<dbReference type="Gene3D" id="1.20.1060.20">
    <property type="match status" value="1"/>
</dbReference>
<dbReference type="Gene3D" id="3.40.50.300">
    <property type="entry name" value="P-loop containing nucleotide triphosphate hydrolases"/>
    <property type="match status" value="2"/>
</dbReference>
<dbReference type="Proteomes" id="UP000010824">
    <property type="component" value="Chromosome"/>
</dbReference>
<dbReference type="HOGENOM" id="CLU_001042_2_2_2"/>
<dbReference type="Gene3D" id="3.30.70.1620">
    <property type="match status" value="1"/>
</dbReference>
<dbReference type="GO" id="GO:0006260">
    <property type="term" value="P:DNA replication"/>
    <property type="evidence" value="ECO:0007669"/>
    <property type="project" value="UniProtKB-UniRule"/>
</dbReference>
<dbReference type="GO" id="GO:0016887">
    <property type="term" value="F:ATP hydrolysis activity"/>
    <property type="evidence" value="ECO:0007669"/>
    <property type="project" value="InterPro"/>
</dbReference>
<comment type="similarity">
    <text evidence="6">Belongs to the SMC family.</text>
</comment>
<feature type="domain" description="SMC hinge" evidence="7">
    <location>
        <begin position="508"/>
        <end position="621"/>
    </location>
</feature>
<dbReference type="GeneID" id="14309205"/>
<feature type="coiled-coil region" evidence="6">
    <location>
        <begin position="170"/>
        <end position="240"/>
    </location>
</feature>
<dbReference type="InterPro" id="IPR024704">
    <property type="entry name" value="SMC"/>
</dbReference>
<gene>
    <name evidence="6" type="primary">smc</name>
    <name evidence="8" type="ordered locus">Metfor_0532</name>
</gene>
<keyword evidence="4 6" id="KW-0175">Coiled coil</keyword>
<reference evidence="8 9" key="2">
    <citation type="journal article" date="2014" name="Genome Announc.">
        <title>Complete Genome Sequence of Methanoregula formicica SMSPT, a Mesophilic Hydrogenotrophic Methanogen Isolated from a Methanogenic Upflow Anaerobic Sludge Blanket Reactor.</title>
        <authorList>
            <person name="Yamamoto K."/>
            <person name="Tamaki H."/>
            <person name="Cadillo-Quiroz H."/>
            <person name="Imachi H."/>
            <person name="Kyrpides N."/>
            <person name="Woyke T."/>
            <person name="Goodwin L."/>
            <person name="Zinder S.H."/>
            <person name="Kamagata Y."/>
            <person name="Liu W.T."/>
        </authorList>
    </citation>
    <scope>NUCLEOTIDE SEQUENCE [LARGE SCALE GENOMIC DNA]</scope>
    <source>
        <strain evidence="9">DSM 22288 / NBRC 105244 / SMSP</strain>
    </source>
</reference>
<dbReference type="Gene3D" id="1.10.287.1490">
    <property type="match status" value="1"/>
</dbReference>
<feature type="coiled-coil region" evidence="6">
    <location>
        <begin position="669"/>
        <end position="703"/>
    </location>
</feature>
<evidence type="ECO:0000256" key="3">
    <source>
        <dbReference type="ARBA" id="ARBA00022840"/>
    </source>
</evidence>
<accession>L0HA28</accession>
<keyword evidence="2 6" id="KW-0547">Nucleotide-binding</keyword>
<feature type="binding site" evidence="6">
    <location>
        <begin position="32"/>
        <end position="39"/>
    </location>
    <ligand>
        <name>ATP</name>
        <dbReference type="ChEBI" id="CHEBI:30616"/>
    </ligand>
</feature>
<dbReference type="FunCoup" id="L0HA28">
    <property type="interactions" value="129"/>
</dbReference>
<dbReference type="Pfam" id="PF06470">
    <property type="entry name" value="SMC_hinge"/>
    <property type="match status" value="1"/>
</dbReference>
<dbReference type="OrthoDB" id="9143at2157"/>
<evidence type="ECO:0000256" key="2">
    <source>
        <dbReference type="ARBA" id="ARBA00022741"/>
    </source>
</evidence>
<dbReference type="Pfam" id="PF02463">
    <property type="entry name" value="SMC_N"/>
    <property type="match status" value="1"/>
</dbReference>
<dbReference type="GO" id="GO:0005694">
    <property type="term" value="C:chromosome"/>
    <property type="evidence" value="ECO:0007669"/>
    <property type="project" value="InterPro"/>
</dbReference>
<evidence type="ECO:0000313" key="8">
    <source>
        <dbReference type="EMBL" id="AGB01602.1"/>
    </source>
</evidence>
<dbReference type="NCBIfam" id="TIGR02169">
    <property type="entry name" value="SMC_prok_A"/>
    <property type="match status" value="1"/>
</dbReference>
<keyword evidence="3 6" id="KW-0067">ATP-binding</keyword>
<dbReference type="SUPFAM" id="SSF52540">
    <property type="entry name" value="P-loop containing nucleoside triphosphate hydrolases"/>
    <property type="match status" value="1"/>
</dbReference>
<evidence type="ECO:0000256" key="4">
    <source>
        <dbReference type="ARBA" id="ARBA00023054"/>
    </source>
</evidence>
<sequence>MHITGLEIDNFKSFSKKTKIPFLEGFTVISGPNGSGKSNIIDSILFVLALSSSRNLRAEKLTDLINLNSGRNTAEVALEFSDGTKIRRRIKRTGNGYYSYNYLNERLCKQSDIVDHLAKHGIKPHGYNVVMQGDVTRIMEMSDFERRKIIDEIAGVAEFDTKKQQSLAELDIVRERIEREELLLIELSKRANELKRERTHALEYQKWQNELTFYQNCRSAAQLHEREKELRSLLQSAEDHTIQLGRIASDRGIEENELSYLKADLTDIDELINKKSGADYLKLIAELEEAKGGIKLAEQTIVRLKKEKETNLEAINRVFTDSKRAETRVAECTDQIRTLTIDRTNIAMEVATAKAQLEKFETEIKQHSEDTEGAREKLFSLLKEVEEKKGQRSGILHQQDLFIEKSRMRTSELERLTGLLRQLDEEYTAKQTQLTDSEKSIADLQAEKTALDRNLSELESTLFAQRSSLERLRSEIRDTEQDAIRLEAARDARGESGGRAIEAVRAMEGVHGTISDLGKAPAEYTTALNVAAGNKLQFVVCDTDQIAADAIRYLKDERLGRVTFLPLNKLKPPQLPPLKEPGVIDYAVNLLDYDPKYDRAFSVVLGGTVVVDTLERARKLIGKYRMVTLEGELIERSGAMTGGSMKKQSGPKGFGAAVDDEILRIRSHLGELQGEAATLETGVKRLTEEVDAKRGARNEIDQKVARFGMFTEEFSRRFDAITVEKQTIEAAVARQQEETKSSASELAALEAELDKATEEINGLNAEIDAIKKRLDDTNIPALTEQMEKKRREIEEFERRLRNKDGDINDAQRERQHFSARLGELAEERKRLDDANQRIDSDIAGANGQIAAHKAQIATLEEKQKEFSGELDELRTKRSEVSKHIQESELKLLKLDAEKDRITAQQVAIEERAKTLGIEIDMLKQQVGEMDTELTLSEIEGKIAEADGALRKIGAVNMLAIEEYDKVQRQVTERTEKKEILSTERETLIQRIERFEKMKYEAFTTAFKAIDANFREIFARLTSGSGNLVLENEEDPFAGGMTFAVKPRDKKVHLLNSLSGGEKSLTTLAFIFSIQRFIPAPFYAFDEVDMSLDGANVERIASMVEELAPSTQFIIISLRKPMIEAAERIMGVTLRPDKSTLVTGVKANG</sequence>